<sequence>MSKKSILITGATSGIGKQLALDYAQQGWNVIACGRNSSVLSELKNASQNIFTLRFDVTHYEDTVSTLSSLPFVPEVWVFNAGDCEYMDDGVVDAKLMARVMNVNVLGVVNCIEACQSYFVKGHKIVIVGSIASEMPLPRAEAYGASKAAISYFARSLATDLKVKGIKVVTVFPGFVETRLTNKNTFDMPMIVTAVQASKAIRQQLNANKSDIYFPARFTSILRFISLLPYSWQVWFASKLVSQKENK</sequence>
<dbReference type="InterPro" id="IPR020904">
    <property type="entry name" value="Sc_DH/Rdtase_CS"/>
</dbReference>
<evidence type="ECO:0000256" key="1">
    <source>
        <dbReference type="ARBA" id="ARBA00006484"/>
    </source>
</evidence>
<dbReference type="STRING" id="1219077.VAZ01S_070_00400"/>
<dbReference type="NCBIfam" id="NF004765">
    <property type="entry name" value="PRK06101.1"/>
    <property type="match status" value="1"/>
</dbReference>
<dbReference type="eggNOG" id="COG0300">
    <property type="taxonomic scope" value="Bacteria"/>
</dbReference>
<dbReference type="InterPro" id="IPR036291">
    <property type="entry name" value="NAD(P)-bd_dom_sf"/>
</dbReference>
<dbReference type="OrthoDB" id="335726at2"/>
<dbReference type="Gene3D" id="3.40.50.720">
    <property type="entry name" value="NAD(P)-binding Rossmann-like Domain"/>
    <property type="match status" value="1"/>
</dbReference>
<dbReference type="GO" id="GO:0016491">
    <property type="term" value="F:oxidoreductase activity"/>
    <property type="evidence" value="ECO:0007669"/>
    <property type="project" value="UniProtKB-KW"/>
</dbReference>
<dbReference type="PRINTS" id="PR00081">
    <property type="entry name" value="GDHRDH"/>
</dbReference>
<dbReference type="PANTHER" id="PTHR44196:SF1">
    <property type="entry name" value="DEHYDROGENASE_REDUCTASE SDR FAMILY MEMBER 7B"/>
    <property type="match status" value="1"/>
</dbReference>
<reference evidence="3 4" key="1">
    <citation type="submission" date="2013-09" db="EMBL/GenBank/DDBJ databases">
        <title>Whole genome shotgun sequence of Vibrio azureus NBRC 104587.</title>
        <authorList>
            <person name="Isaki S."/>
            <person name="Hosoyama A."/>
            <person name="Numata M."/>
            <person name="Hashimoto M."/>
            <person name="Hosoyama Y."/>
            <person name="Tsuchikane K."/>
            <person name="Noguchi M."/>
            <person name="Hirakata S."/>
            <person name="Ichikawa N."/>
            <person name="Ohji S."/>
            <person name="Yamazoe A."/>
            <person name="Fujita N."/>
        </authorList>
    </citation>
    <scope>NUCLEOTIDE SEQUENCE [LARGE SCALE GENOMIC DNA]</scope>
    <source>
        <strain evidence="3 4">NBRC 104587</strain>
    </source>
</reference>
<dbReference type="Proteomes" id="UP000016567">
    <property type="component" value="Unassembled WGS sequence"/>
</dbReference>
<keyword evidence="4" id="KW-1185">Reference proteome</keyword>
<evidence type="ECO:0000313" key="3">
    <source>
        <dbReference type="EMBL" id="GAD77329.1"/>
    </source>
</evidence>
<proteinExistence type="inferred from homology"/>
<evidence type="ECO:0000313" key="4">
    <source>
        <dbReference type="Proteomes" id="UP000016567"/>
    </source>
</evidence>
<dbReference type="GO" id="GO:0016020">
    <property type="term" value="C:membrane"/>
    <property type="evidence" value="ECO:0007669"/>
    <property type="project" value="TreeGrafter"/>
</dbReference>
<keyword evidence="2" id="KW-0560">Oxidoreductase</keyword>
<organism evidence="3 4">
    <name type="scientific">Vibrio azureus NBRC 104587</name>
    <dbReference type="NCBI Taxonomy" id="1219077"/>
    <lineage>
        <taxon>Bacteria</taxon>
        <taxon>Pseudomonadati</taxon>
        <taxon>Pseudomonadota</taxon>
        <taxon>Gammaproteobacteria</taxon>
        <taxon>Vibrionales</taxon>
        <taxon>Vibrionaceae</taxon>
        <taxon>Vibrio</taxon>
    </lineage>
</organism>
<comment type="caution">
    <text evidence="3">The sequence shown here is derived from an EMBL/GenBank/DDBJ whole genome shotgun (WGS) entry which is preliminary data.</text>
</comment>
<dbReference type="InterPro" id="IPR002347">
    <property type="entry name" value="SDR_fam"/>
</dbReference>
<name>U3C7I8_9VIBR</name>
<dbReference type="PANTHER" id="PTHR44196">
    <property type="entry name" value="DEHYDROGENASE/REDUCTASE SDR FAMILY MEMBER 7B"/>
    <property type="match status" value="1"/>
</dbReference>
<comment type="similarity">
    <text evidence="1">Belongs to the short-chain dehydrogenases/reductases (SDR) family.</text>
</comment>
<protein>
    <submittedName>
        <fullName evidence="3">Putative oxidoreductase</fullName>
    </submittedName>
</protein>
<dbReference type="EMBL" id="BATL01000070">
    <property type="protein sequence ID" value="GAD77329.1"/>
    <property type="molecule type" value="Genomic_DNA"/>
</dbReference>
<evidence type="ECO:0000256" key="2">
    <source>
        <dbReference type="ARBA" id="ARBA00023002"/>
    </source>
</evidence>
<gene>
    <name evidence="3" type="ORF">VAZ01S_070_00400</name>
</gene>
<accession>U3C7I8</accession>
<dbReference type="SUPFAM" id="SSF51735">
    <property type="entry name" value="NAD(P)-binding Rossmann-fold domains"/>
    <property type="match status" value="1"/>
</dbReference>
<dbReference type="Pfam" id="PF00106">
    <property type="entry name" value="adh_short"/>
    <property type="match status" value="1"/>
</dbReference>
<dbReference type="RefSeq" id="WP_021711068.1">
    <property type="nucleotide sequence ID" value="NZ_BAOB01000372.1"/>
</dbReference>
<dbReference type="PROSITE" id="PS00061">
    <property type="entry name" value="ADH_SHORT"/>
    <property type="match status" value="1"/>
</dbReference>
<dbReference type="AlphaFoldDB" id="U3C7I8"/>